<dbReference type="EMBL" id="MU006238">
    <property type="protein sequence ID" value="KAF2821180.1"/>
    <property type="molecule type" value="Genomic_DNA"/>
</dbReference>
<evidence type="ECO:0000313" key="7">
    <source>
        <dbReference type="EMBL" id="KAF2821180.1"/>
    </source>
</evidence>
<dbReference type="GO" id="GO:0005737">
    <property type="term" value="C:cytoplasm"/>
    <property type="evidence" value="ECO:0007669"/>
    <property type="project" value="TreeGrafter"/>
</dbReference>
<dbReference type="OrthoDB" id="77251at2759"/>
<dbReference type="InterPro" id="IPR013912">
    <property type="entry name" value="Adenylate_cyclase-assoc_CAP_C"/>
</dbReference>
<dbReference type="GO" id="GO:0008179">
    <property type="term" value="F:adenylate cyclase binding"/>
    <property type="evidence" value="ECO:0007669"/>
    <property type="project" value="TreeGrafter"/>
</dbReference>
<feature type="region of interest" description="Disordered" evidence="5">
    <location>
        <begin position="255"/>
        <end position="301"/>
    </location>
</feature>
<accession>A0A6A6ZJG0</accession>
<feature type="compositionally biased region" description="Low complexity" evidence="5">
    <location>
        <begin position="260"/>
        <end position="270"/>
    </location>
</feature>
<reference evidence="7" key="1">
    <citation type="journal article" date="2020" name="Stud. Mycol.">
        <title>101 Dothideomycetes genomes: a test case for predicting lifestyles and emergence of pathogens.</title>
        <authorList>
            <person name="Haridas S."/>
            <person name="Albert R."/>
            <person name="Binder M."/>
            <person name="Bloem J."/>
            <person name="Labutti K."/>
            <person name="Salamov A."/>
            <person name="Andreopoulos B."/>
            <person name="Baker S."/>
            <person name="Barry K."/>
            <person name="Bills G."/>
            <person name="Bluhm B."/>
            <person name="Cannon C."/>
            <person name="Castanera R."/>
            <person name="Culley D."/>
            <person name="Daum C."/>
            <person name="Ezra D."/>
            <person name="Gonzalez J."/>
            <person name="Henrissat B."/>
            <person name="Kuo A."/>
            <person name="Liang C."/>
            <person name="Lipzen A."/>
            <person name="Lutzoni F."/>
            <person name="Magnuson J."/>
            <person name="Mondo S."/>
            <person name="Nolan M."/>
            <person name="Ohm R."/>
            <person name="Pangilinan J."/>
            <person name="Park H.-J."/>
            <person name="Ramirez L."/>
            <person name="Alfaro M."/>
            <person name="Sun H."/>
            <person name="Tritt A."/>
            <person name="Yoshinaga Y."/>
            <person name="Zwiers L.-H."/>
            <person name="Turgeon B."/>
            <person name="Goodwin S."/>
            <person name="Spatafora J."/>
            <person name="Crous P."/>
            <person name="Grigoriev I."/>
        </authorList>
    </citation>
    <scope>NUCLEOTIDE SEQUENCE</scope>
    <source>
        <strain evidence="7">CBS 113818</strain>
    </source>
</reference>
<dbReference type="Gene3D" id="1.25.40.330">
    <property type="entry name" value="Adenylate cyclase-associated CAP, N-terminal domain"/>
    <property type="match status" value="1"/>
</dbReference>
<feature type="compositionally biased region" description="Pro residues" evidence="5">
    <location>
        <begin position="271"/>
        <end position="296"/>
    </location>
</feature>
<gene>
    <name evidence="7" type="ORF">CC86DRAFT_374039</name>
</gene>
<dbReference type="Proteomes" id="UP000799424">
    <property type="component" value="Unassembled WGS sequence"/>
</dbReference>
<dbReference type="PROSITE" id="PS51329">
    <property type="entry name" value="C_CAP_COFACTOR_C"/>
    <property type="match status" value="1"/>
</dbReference>
<dbReference type="Pfam" id="PF21938">
    <property type="entry name" value="CAP_N"/>
    <property type="match status" value="1"/>
</dbReference>
<protein>
    <recommendedName>
        <fullName evidence="3 4">Adenylyl cyclase-associated protein</fullName>
    </recommendedName>
</protein>
<dbReference type="SMART" id="SM00673">
    <property type="entry name" value="CARP"/>
    <property type="match status" value="2"/>
</dbReference>
<dbReference type="GO" id="GO:0019933">
    <property type="term" value="P:cAMP-mediated signaling"/>
    <property type="evidence" value="ECO:0007669"/>
    <property type="project" value="TreeGrafter"/>
</dbReference>
<sequence length="531" mass="57191">MAQSNMNSFTTLIKRLEAATSRLEDIASSSFPNGESGAAVATTNGAQSPGPAAKLAAAGSTAPTPKPPVESLPPAIEAFDALVNTELKTWLELSSRLGEVIEGQSKAVQQAFAAQRHFIFIANKAKKPDDRTIMELLKDLQASMEKTDEFRQHNREAALKDPLSMVADGVGCLGWITISSSGSMKPHEHIKELFGGAQMYGNKVLKEYRDKPENKTFVEWVRAYYKLFEAQSEYAKKHHPGGVSWNPNGIEAKEAAKQTSGTPSGPSSSSIPPPPPFPAGGIPPPPPGGLPPPPGTAPVAKKSAADMNAVFDDLNKGSDVTKGLKKVDPNQMTHKNPSLRATAPVPTRSDSNGSLRGKSPAPGKKPKPESMRTKKPPRKELDGNRWIIENYESPTEMVEIDAEINHTILISRCKNTTIRINGKTNAISVDNSSRASLIIDSLVSSVDVIKCPNFAIQVLGTLPTILLDQVDGATVYLSKDSLETEIFTSKCSSININLPTEEDYSENPVPEQIRTYIKGDKVVSEIVEHAG</sequence>
<dbReference type="PROSITE" id="PS01088">
    <property type="entry name" value="CAP_1"/>
    <property type="match status" value="1"/>
</dbReference>
<dbReference type="InterPro" id="IPR006599">
    <property type="entry name" value="CARP_motif"/>
</dbReference>
<dbReference type="InterPro" id="IPR018106">
    <property type="entry name" value="CAP_CS_N"/>
</dbReference>
<dbReference type="InterPro" id="IPR053950">
    <property type="entry name" value="CAP_N"/>
</dbReference>
<comment type="similarity">
    <text evidence="1 4">Belongs to the CAP family.</text>
</comment>
<dbReference type="InterPro" id="IPR001837">
    <property type="entry name" value="Adenylate_cyclase-assoc_CAP"/>
</dbReference>
<evidence type="ECO:0000259" key="6">
    <source>
        <dbReference type="PROSITE" id="PS51329"/>
    </source>
</evidence>
<keyword evidence="8" id="KW-1185">Reference proteome</keyword>
<feature type="domain" description="C-CAP/cofactor C-like" evidence="6">
    <location>
        <begin position="376"/>
        <end position="509"/>
    </location>
</feature>
<dbReference type="Pfam" id="PF01213">
    <property type="entry name" value="CAP_N-CM"/>
    <property type="match status" value="1"/>
</dbReference>
<dbReference type="FunFam" id="1.25.40.330:FF:000001">
    <property type="entry name" value="Adenylyl cyclase-associated protein"/>
    <property type="match status" value="1"/>
</dbReference>
<evidence type="ECO:0000256" key="5">
    <source>
        <dbReference type="SAM" id="MobiDB-lite"/>
    </source>
</evidence>
<dbReference type="PANTHER" id="PTHR10652">
    <property type="entry name" value="ADENYLYL CYCLASE-ASSOCIATED PROTEIN"/>
    <property type="match status" value="1"/>
</dbReference>
<dbReference type="InterPro" id="IPR016098">
    <property type="entry name" value="CAP/MinC_C"/>
</dbReference>
<dbReference type="GO" id="GO:0003779">
    <property type="term" value="F:actin binding"/>
    <property type="evidence" value="ECO:0007669"/>
    <property type="project" value="InterPro"/>
</dbReference>
<dbReference type="AlphaFoldDB" id="A0A6A6ZJG0"/>
<dbReference type="SUPFAM" id="SSF69340">
    <property type="entry name" value="C-terminal domain of adenylylcyclase associated protein"/>
    <property type="match status" value="1"/>
</dbReference>
<evidence type="ECO:0000256" key="3">
    <source>
        <dbReference type="ARBA" id="ARBA00072052"/>
    </source>
</evidence>
<name>A0A6A6ZJG0_9PLEO</name>
<dbReference type="Gene3D" id="2.160.20.70">
    <property type="match status" value="1"/>
</dbReference>
<dbReference type="InterPro" id="IPR036222">
    <property type="entry name" value="CAP_N_sf"/>
</dbReference>
<feature type="region of interest" description="Disordered" evidence="5">
    <location>
        <begin position="27"/>
        <end position="71"/>
    </location>
</feature>
<dbReference type="PANTHER" id="PTHR10652:SF0">
    <property type="entry name" value="ADENYLYL CYCLASE-ASSOCIATED PROTEIN"/>
    <property type="match status" value="1"/>
</dbReference>
<dbReference type="InterPro" id="IPR017901">
    <property type="entry name" value="C-CAP_CF_C-like"/>
</dbReference>
<proteinExistence type="inferred from homology"/>
<dbReference type="Pfam" id="PF08603">
    <property type="entry name" value="CAP_C"/>
    <property type="match status" value="1"/>
</dbReference>
<feature type="region of interest" description="Disordered" evidence="5">
    <location>
        <begin position="313"/>
        <end position="381"/>
    </location>
</feature>
<evidence type="ECO:0000256" key="4">
    <source>
        <dbReference type="RuleBase" id="RU000647"/>
    </source>
</evidence>
<evidence type="ECO:0000256" key="1">
    <source>
        <dbReference type="ARBA" id="ARBA00007659"/>
    </source>
</evidence>
<feature type="compositionally biased region" description="Basic and acidic residues" evidence="5">
    <location>
        <begin position="366"/>
        <end position="381"/>
    </location>
</feature>
<dbReference type="FunFam" id="2.160.20.70:FF:000008">
    <property type="entry name" value="Adenylyl cyclase-associated protein"/>
    <property type="match status" value="1"/>
</dbReference>
<organism evidence="7 8">
    <name type="scientific">Ophiobolus disseminans</name>
    <dbReference type="NCBI Taxonomy" id="1469910"/>
    <lineage>
        <taxon>Eukaryota</taxon>
        <taxon>Fungi</taxon>
        <taxon>Dikarya</taxon>
        <taxon>Ascomycota</taxon>
        <taxon>Pezizomycotina</taxon>
        <taxon>Dothideomycetes</taxon>
        <taxon>Pleosporomycetidae</taxon>
        <taxon>Pleosporales</taxon>
        <taxon>Pleosporineae</taxon>
        <taxon>Phaeosphaeriaceae</taxon>
        <taxon>Ophiobolus</taxon>
    </lineage>
</organism>
<dbReference type="InterPro" id="IPR036223">
    <property type="entry name" value="CAP_C_sf"/>
</dbReference>
<evidence type="ECO:0000256" key="2">
    <source>
        <dbReference type="ARBA" id="ARBA00054756"/>
    </source>
</evidence>
<dbReference type="SUPFAM" id="SSF101278">
    <property type="entry name" value="N-terminal domain of adenylylcyclase associated protein, CAP"/>
    <property type="match status" value="1"/>
</dbReference>
<dbReference type="GO" id="GO:0007015">
    <property type="term" value="P:actin filament organization"/>
    <property type="evidence" value="ECO:0007669"/>
    <property type="project" value="TreeGrafter"/>
</dbReference>
<evidence type="ECO:0000313" key="8">
    <source>
        <dbReference type="Proteomes" id="UP000799424"/>
    </source>
</evidence>
<comment type="function">
    <text evidence="2">The N-terminal domain binds to adenylyl cyclase, thereby enabling adenylyl cyclase to be activated by upstream regulatory signals, such as Ras. The C-terminal domain is required for normal cellular morphology and growth control.</text>
</comment>
<dbReference type="InterPro" id="IPR013992">
    <property type="entry name" value="Adenylate_cyclase-assoc_CAP_N"/>
</dbReference>